<evidence type="ECO:0000313" key="2">
    <source>
        <dbReference type="EMBL" id="ATL68821.1"/>
    </source>
</evidence>
<proteinExistence type="predicted"/>
<evidence type="ECO:0000259" key="1">
    <source>
        <dbReference type="Pfam" id="PF09983"/>
    </source>
</evidence>
<dbReference type="EMBL" id="CP023778">
    <property type="protein sequence ID" value="ATL68821.1"/>
    <property type="molecule type" value="Genomic_DNA"/>
</dbReference>
<protein>
    <recommendedName>
        <fullName evidence="1">Wadjet protein JetD C-terminal domain-containing protein</fullName>
    </recommendedName>
</protein>
<organism evidence="2 3">
    <name type="scientific">Nocardia terpenica</name>
    <dbReference type="NCBI Taxonomy" id="455432"/>
    <lineage>
        <taxon>Bacteria</taxon>
        <taxon>Bacillati</taxon>
        <taxon>Actinomycetota</taxon>
        <taxon>Actinomycetes</taxon>
        <taxon>Mycobacteriales</taxon>
        <taxon>Nocardiaceae</taxon>
        <taxon>Nocardia</taxon>
    </lineage>
</organism>
<reference evidence="2 3" key="1">
    <citation type="submission" date="2017-10" db="EMBL/GenBank/DDBJ databases">
        <title>Comparative genomics between pathogenic Norcardia.</title>
        <authorList>
            <person name="Zeng L."/>
        </authorList>
    </citation>
    <scope>NUCLEOTIDE SEQUENCE [LARGE SCALE GENOMIC DNA]</scope>
    <source>
        <strain evidence="2 3">NC_YFY_NT001</strain>
    </source>
</reference>
<evidence type="ECO:0000313" key="3">
    <source>
        <dbReference type="Proteomes" id="UP000221961"/>
    </source>
</evidence>
<dbReference type="KEGG" id="ntp:CRH09_24155"/>
<feature type="domain" description="Wadjet protein JetD C-terminal" evidence="1">
    <location>
        <begin position="212"/>
        <end position="277"/>
    </location>
</feature>
<dbReference type="AlphaFoldDB" id="A0A291RMI8"/>
<accession>A0A291RMI8</accession>
<dbReference type="InterPro" id="IPR024534">
    <property type="entry name" value="JetD_C"/>
</dbReference>
<name>A0A291RMI8_9NOCA</name>
<dbReference type="Proteomes" id="UP000221961">
    <property type="component" value="Chromosome"/>
</dbReference>
<gene>
    <name evidence="2" type="ORF">CRH09_24155</name>
</gene>
<sequence>MCRSMPRTRRCSMSYRRCAMTPEPLLAAAILDEIRRRSTIRVPMPELLRAAAAVDMTAAASVGWRGRVLAAINDLVAAGHVEVPKTSFDRTAHPPLPAYVRKPAEPSVPRRKTHRPVWHEELSWAAKLWDDKALTATDQRHLTAVNTWLSRRQGTAVPMRERSLDIFDDEKTLDTVVLGPLFAPGRLTWQLLEAFPCWPPVEQTVLGDGDWLIVENFTTYHSITGRAREAGFRGRIVWGSGNQVATRLSALADSPAPQRLWYFGDIDAGGFRVARSAARRADLLGLPPLRPARGLYRMAFERGKPRGDKANRPNGEALAWIRSWLGEQLGSDIAELVGQRNRIVQEYVGKVVLSNSIVADWFGR</sequence>
<dbReference type="Pfam" id="PF09983">
    <property type="entry name" value="JetD_C"/>
    <property type="match status" value="1"/>
</dbReference>